<dbReference type="SMART" id="SM00981">
    <property type="entry name" value="THUMP"/>
    <property type="match status" value="1"/>
</dbReference>
<dbReference type="OrthoDB" id="367221at2759"/>
<dbReference type="RefSeq" id="XP_003871060.1">
    <property type="nucleotide sequence ID" value="XM_003871011.1"/>
</dbReference>
<dbReference type="KEGG" id="cot:CORT_0G02540"/>
<accession>H8XAT4</accession>
<dbReference type="InterPro" id="IPR004114">
    <property type="entry name" value="THUMP_dom"/>
</dbReference>
<dbReference type="EMBL" id="HE681725">
    <property type="protein sequence ID" value="CCG24935.1"/>
    <property type="molecule type" value="Genomic_DNA"/>
</dbReference>
<evidence type="ECO:0000313" key="4">
    <source>
        <dbReference type="EMBL" id="CCG24935.1"/>
    </source>
</evidence>
<dbReference type="InterPro" id="IPR040183">
    <property type="entry name" value="THUMPD1-like"/>
</dbReference>
<dbReference type="PROSITE" id="PS51165">
    <property type="entry name" value="THUMP"/>
    <property type="match status" value="1"/>
</dbReference>
<feature type="region of interest" description="Disordered" evidence="2">
    <location>
        <begin position="1"/>
        <end position="21"/>
    </location>
</feature>
<dbReference type="GeneID" id="14542067"/>
<protein>
    <submittedName>
        <fullName evidence="4">Tan1 protein</fullName>
    </submittedName>
</protein>
<gene>
    <name evidence="4" type="ORF">CORT_0G02540</name>
</gene>
<keyword evidence="5" id="KW-1185">Reference proteome</keyword>
<dbReference type="Proteomes" id="UP000005018">
    <property type="component" value="Chromosome 7"/>
</dbReference>
<dbReference type="PANTHER" id="PTHR13452">
    <property type="entry name" value="THUMP DOMAIN CONTAINING PROTEIN 1-RELATED"/>
    <property type="match status" value="1"/>
</dbReference>
<evidence type="ECO:0000256" key="1">
    <source>
        <dbReference type="PROSITE-ProRule" id="PRU00529"/>
    </source>
</evidence>
<dbReference type="FunFam" id="3.30.2300.10:FF:000001">
    <property type="entry name" value="THUMP domain-containing protein 1"/>
    <property type="match status" value="1"/>
</dbReference>
<dbReference type="Pfam" id="PF02926">
    <property type="entry name" value="THUMP"/>
    <property type="match status" value="1"/>
</dbReference>
<evidence type="ECO:0000313" key="5">
    <source>
        <dbReference type="Proteomes" id="UP000005018"/>
    </source>
</evidence>
<sequence>MSKRKSEHYSKGNGKKFKSGAKLLDPNTAGIYATCPRRKEKQCRQELMTVLSEKISEYFDLDEAKDDDKEGGKETNSLSIEEKIKQELSEIKEADENPKASYLQPIDIDIECVVFIKTRKPVDPVVLVQRYVQECYDSGVKTTRNTQKLTPISDSCSATGNPEEHLKDLSRRVLKKHFHEQDQGPVKFAIQVSKKNFDTLTSEAIIKAVAETVGRDHGHTVDLKDYDKLIIVECYKNNIGMSVVENYRKYSKFNLQQIYDKTSN</sequence>
<dbReference type="GO" id="GO:0006400">
    <property type="term" value="P:tRNA modification"/>
    <property type="evidence" value="ECO:0007669"/>
    <property type="project" value="InterPro"/>
</dbReference>
<keyword evidence="1" id="KW-0694">RNA-binding</keyword>
<dbReference type="CDD" id="cd11717">
    <property type="entry name" value="THUMP_THUMPD1_like"/>
    <property type="match status" value="1"/>
</dbReference>
<dbReference type="HOGENOM" id="CLU_039352_2_2_1"/>
<evidence type="ECO:0000256" key="2">
    <source>
        <dbReference type="SAM" id="MobiDB-lite"/>
    </source>
</evidence>
<dbReference type="AlphaFoldDB" id="H8XAT4"/>
<dbReference type="SUPFAM" id="SSF143437">
    <property type="entry name" value="THUMP domain-like"/>
    <property type="match status" value="1"/>
</dbReference>
<dbReference type="Gene3D" id="3.30.2300.10">
    <property type="entry name" value="THUMP superfamily"/>
    <property type="match status" value="1"/>
</dbReference>
<dbReference type="GO" id="GO:0003723">
    <property type="term" value="F:RNA binding"/>
    <property type="evidence" value="ECO:0007669"/>
    <property type="project" value="UniProtKB-UniRule"/>
</dbReference>
<dbReference type="eggNOG" id="KOG3943">
    <property type="taxonomic scope" value="Eukaryota"/>
</dbReference>
<feature type="domain" description="THUMP" evidence="3">
    <location>
        <begin position="134"/>
        <end position="245"/>
    </location>
</feature>
<dbReference type="PANTHER" id="PTHR13452:SF10">
    <property type="entry name" value="THUMP DOMAIN-CONTAINING PROTEIN 1"/>
    <property type="match status" value="1"/>
</dbReference>
<organism evidence="4 5">
    <name type="scientific">Candida orthopsilosis (strain 90-125)</name>
    <name type="common">Yeast</name>
    <dbReference type="NCBI Taxonomy" id="1136231"/>
    <lineage>
        <taxon>Eukaryota</taxon>
        <taxon>Fungi</taxon>
        <taxon>Dikarya</taxon>
        <taxon>Ascomycota</taxon>
        <taxon>Saccharomycotina</taxon>
        <taxon>Pichiomycetes</taxon>
        <taxon>Debaryomycetaceae</taxon>
        <taxon>Candida/Lodderomyces clade</taxon>
        <taxon>Candida</taxon>
    </lineage>
</organism>
<proteinExistence type="predicted"/>
<name>H8XAT4_CANO9</name>
<reference evidence="4 5" key="1">
    <citation type="journal article" date="2012" name="PLoS ONE">
        <title>Sequence and analysis of the genome of the pathogenic yeast Candida orthopsilosis.</title>
        <authorList>
            <person name="Riccombeni A."/>
            <person name="Vidanes G."/>
            <person name="Proux-Wera E."/>
            <person name="Wolfe K.H."/>
            <person name="Butler G."/>
        </authorList>
    </citation>
    <scope>NUCLEOTIDE SEQUENCE [LARGE SCALE GENOMIC DNA]</scope>
    <source>
        <strain evidence="4 5">Co 90-125</strain>
    </source>
</reference>
<evidence type="ECO:0000259" key="3">
    <source>
        <dbReference type="PROSITE" id="PS51165"/>
    </source>
</evidence>